<dbReference type="SUPFAM" id="SSF49785">
    <property type="entry name" value="Galactose-binding domain-like"/>
    <property type="match status" value="1"/>
</dbReference>
<feature type="region of interest" description="Disordered" evidence="1">
    <location>
        <begin position="1"/>
        <end position="23"/>
    </location>
</feature>
<dbReference type="RefSeq" id="WP_111166047.1">
    <property type="nucleotide sequence ID" value="NZ_POUA01000027.1"/>
</dbReference>
<sequence length="98" mass="10500">MVTRAILDAQNHKSLSRQPPLTPDTPYQITWSMLPQDYEFKAGHRLGLVLTGTNDDFNLDESGTGSGTDVEPGTGAKVTVELTGTSISLPLVNGTSLR</sequence>
<dbReference type="InterPro" id="IPR013736">
    <property type="entry name" value="Xaa-Pro_dipept_C"/>
</dbReference>
<dbReference type="GO" id="GO:0008239">
    <property type="term" value="F:dipeptidyl-peptidase activity"/>
    <property type="evidence" value="ECO:0007669"/>
    <property type="project" value="InterPro"/>
</dbReference>
<reference evidence="3 4" key="1">
    <citation type="submission" date="2018-01" db="EMBL/GenBank/DDBJ databases">
        <title>Draft genome sequence of Sphaerisporangium sp. 7K107.</title>
        <authorList>
            <person name="Sahin N."/>
            <person name="Saygin H."/>
            <person name="Ay H."/>
        </authorList>
    </citation>
    <scope>NUCLEOTIDE SEQUENCE [LARGE SCALE GENOMIC DNA]</scope>
    <source>
        <strain evidence="3 4">7K107</strain>
    </source>
</reference>
<organism evidence="3 4">
    <name type="scientific">Spongiactinospora gelatinilytica</name>
    <dbReference type="NCBI Taxonomy" id="2666298"/>
    <lineage>
        <taxon>Bacteria</taxon>
        <taxon>Bacillati</taxon>
        <taxon>Actinomycetota</taxon>
        <taxon>Actinomycetes</taxon>
        <taxon>Streptosporangiales</taxon>
        <taxon>Streptosporangiaceae</taxon>
        <taxon>Spongiactinospora</taxon>
    </lineage>
</organism>
<gene>
    <name evidence="3" type="ORF">C1I98_05855</name>
</gene>
<dbReference type="Proteomes" id="UP000248544">
    <property type="component" value="Unassembled WGS sequence"/>
</dbReference>
<dbReference type="Pfam" id="PF08530">
    <property type="entry name" value="PepX_C"/>
    <property type="match status" value="1"/>
</dbReference>
<comment type="caution">
    <text evidence="3">The sequence shown here is derived from an EMBL/GenBank/DDBJ whole genome shotgun (WGS) entry which is preliminary data.</text>
</comment>
<dbReference type="Gene3D" id="2.60.120.260">
    <property type="entry name" value="Galactose-binding domain-like"/>
    <property type="match status" value="1"/>
</dbReference>
<dbReference type="EMBL" id="POUA01000027">
    <property type="protein sequence ID" value="PZG53205.1"/>
    <property type="molecule type" value="Genomic_DNA"/>
</dbReference>
<proteinExistence type="predicted"/>
<dbReference type="AlphaFoldDB" id="A0A2W2HNK9"/>
<dbReference type="InterPro" id="IPR008979">
    <property type="entry name" value="Galactose-bd-like_sf"/>
</dbReference>
<evidence type="ECO:0000313" key="4">
    <source>
        <dbReference type="Proteomes" id="UP000248544"/>
    </source>
</evidence>
<protein>
    <recommendedName>
        <fullName evidence="2">Xaa-Pro dipeptidyl-peptidase C-terminal domain-containing protein</fullName>
    </recommendedName>
</protein>
<name>A0A2W2HNK9_9ACTN</name>
<keyword evidence="4" id="KW-1185">Reference proteome</keyword>
<evidence type="ECO:0000256" key="1">
    <source>
        <dbReference type="SAM" id="MobiDB-lite"/>
    </source>
</evidence>
<accession>A0A2W2HNK9</accession>
<feature type="compositionally biased region" description="Polar residues" evidence="1">
    <location>
        <begin position="12"/>
        <end position="23"/>
    </location>
</feature>
<evidence type="ECO:0000313" key="3">
    <source>
        <dbReference type="EMBL" id="PZG53205.1"/>
    </source>
</evidence>
<evidence type="ECO:0000259" key="2">
    <source>
        <dbReference type="Pfam" id="PF08530"/>
    </source>
</evidence>
<feature type="domain" description="Xaa-Pro dipeptidyl-peptidase C-terminal" evidence="2">
    <location>
        <begin position="1"/>
        <end position="56"/>
    </location>
</feature>